<evidence type="ECO:0008006" key="4">
    <source>
        <dbReference type="Google" id="ProtNLM"/>
    </source>
</evidence>
<gene>
    <name evidence="2" type="ORF">EFY87_15080</name>
</gene>
<accession>A0A3M9M526</accession>
<dbReference type="Proteomes" id="UP000271678">
    <property type="component" value="Unassembled WGS sequence"/>
</dbReference>
<feature type="region of interest" description="Disordered" evidence="1">
    <location>
        <begin position="1"/>
        <end position="22"/>
    </location>
</feature>
<evidence type="ECO:0000313" key="2">
    <source>
        <dbReference type="EMBL" id="RNI20275.1"/>
    </source>
</evidence>
<name>A0A3M9M526_9MICO</name>
<dbReference type="AlphaFoldDB" id="A0A3M9M526"/>
<protein>
    <recommendedName>
        <fullName evidence="4">GNAT family N-acetyltransferase</fullName>
    </recommendedName>
</protein>
<evidence type="ECO:0000313" key="3">
    <source>
        <dbReference type="Proteomes" id="UP000271678"/>
    </source>
</evidence>
<keyword evidence="3" id="KW-1185">Reference proteome</keyword>
<reference evidence="2 3" key="1">
    <citation type="submission" date="2018-11" db="EMBL/GenBank/DDBJ databases">
        <title>Draft genome of Simplicispira Flexivirga sp. BO-16.</title>
        <authorList>
            <person name="Im W.T."/>
        </authorList>
    </citation>
    <scope>NUCLEOTIDE SEQUENCE [LARGE SCALE GENOMIC DNA]</scope>
    <source>
        <strain evidence="2 3">BO-16</strain>
    </source>
</reference>
<dbReference type="EMBL" id="RJJQ01000017">
    <property type="protein sequence ID" value="RNI20275.1"/>
    <property type="molecule type" value="Genomic_DNA"/>
</dbReference>
<proteinExistence type="predicted"/>
<organism evidence="2 3">
    <name type="scientific">Flexivirga caeni</name>
    <dbReference type="NCBI Taxonomy" id="2294115"/>
    <lineage>
        <taxon>Bacteria</taxon>
        <taxon>Bacillati</taxon>
        <taxon>Actinomycetota</taxon>
        <taxon>Actinomycetes</taxon>
        <taxon>Micrococcales</taxon>
        <taxon>Dermacoccaceae</taxon>
        <taxon>Flexivirga</taxon>
    </lineage>
</organism>
<dbReference type="Gene3D" id="3.40.630.30">
    <property type="match status" value="1"/>
</dbReference>
<evidence type="ECO:0000256" key="1">
    <source>
        <dbReference type="SAM" id="MobiDB-lite"/>
    </source>
</evidence>
<sequence>MYSGRASGRSVAVARHNDQTSDPARGIERLTVVRAADVAELTDLLGALVRADAALGWTAPPSASDLRGLLESLVATGPADACVVVARHTGAVAGFGYWRRHA</sequence>
<dbReference type="InterPro" id="IPR016181">
    <property type="entry name" value="Acyl_CoA_acyltransferase"/>
</dbReference>
<comment type="caution">
    <text evidence="2">The sequence shown here is derived from an EMBL/GenBank/DDBJ whole genome shotgun (WGS) entry which is preliminary data.</text>
</comment>
<dbReference type="SUPFAM" id="SSF55729">
    <property type="entry name" value="Acyl-CoA N-acyltransferases (Nat)"/>
    <property type="match status" value="1"/>
</dbReference>